<name>A0A364N1C7_STELY</name>
<proteinExistence type="predicted"/>
<evidence type="ECO:0000256" key="1">
    <source>
        <dbReference type="SAM" id="SignalP"/>
    </source>
</evidence>
<keyword evidence="3" id="KW-1185">Reference proteome</keyword>
<gene>
    <name evidence="2" type="ORF">DDE83_005630</name>
</gene>
<accession>A0A364N1C7</accession>
<reference evidence="3" key="1">
    <citation type="submission" date="2018-05" db="EMBL/GenBank/DDBJ databases">
        <title>Draft genome sequence of Stemphylium lycopersici strain CIDEFI 213.</title>
        <authorList>
            <person name="Medina R."/>
            <person name="Franco M.E.E."/>
            <person name="Lucentini C.G."/>
            <person name="Saparrat M.C.N."/>
            <person name="Balatti P.A."/>
        </authorList>
    </citation>
    <scope>NUCLEOTIDE SEQUENCE [LARGE SCALE GENOMIC DNA]</scope>
    <source>
        <strain evidence="3">CIDEFI 213</strain>
    </source>
</reference>
<keyword evidence="1" id="KW-0732">Signal</keyword>
<feature type="chain" id="PRO_5016734710" evidence="1">
    <location>
        <begin position="22"/>
        <end position="274"/>
    </location>
</feature>
<dbReference type="EMBL" id="QGDH01000078">
    <property type="protein sequence ID" value="RAR09170.1"/>
    <property type="molecule type" value="Genomic_DNA"/>
</dbReference>
<protein>
    <submittedName>
        <fullName evidence="2">Uncharacterized protein</fullName>
    </submittedName>
</protein>
<dbReference type="Proteomes" id="UP000249619">
    <property type="component" value="Unassembled WGS sequence"/>
</dbReference>
<sequence length="274" mass="29658">MFSTPSLLLLPAALLPTTVSAWDFYANFTIGSCVDVDCPGDGLDAMCRVQNQTHRTIGLRTFDTAITEDSQNLTWTVGMTLYDGYDAQGDRSKLARTVERDYYLDSGAVLTLVAALTGPDAISPPSESANASSNCHPTLPKSNTLSKGFVYNQTGTYYAASTVSMISGIDLVLTAFWSPEDEVEGVLEEPDANAECLWPVALNKGDLSNMSTDCSISFFLEQRRSSVQFPPTPYTVRIALFLFKTPPSMNALSLLRVSEYASSSSSSSSSYPHT</sequence>
<evidence type="ECO:0000313" key="3">
    <source>
        <dbReference type="Proteomes" id="UP000249619"/>
    </source>
</evidence>
<feature type="signal peptide" evidence="1">
    <location>
        <begin position="1"/>
        <end position="21"/>
    </location>
</feature>
<comment type="caution">
    <text evidence="2">The sequence shown here is derived from an EMBL/GenBank/DDBJ whole genome shotgun (WGS) entry which is preliminary data.</text>
</comment>
<dbReference type="STRING" id="183478.A0A364N1C7"/>
<evidence type="ECO:0000313" key="2">
    <source>
        <dbReference type="EMBL" id="RAR09170.1"/>
    </source>
</evidence>
<dbReference type="AlphaFoldDB" id="A0A364N1C7"/>
<organism evidence="2 3">
    <name type="scientific">Stemphylium lycopersici</name>
    <name type="common">Tomato gray leaf spot disease fungus</name>
    <name type="synonym">Thyrospora lycopersici</name>
    <dbReference type="NCBI Taxonomy" id="183478"/>
    <lineage>
        <taxon>Eukaryota</taxon>
        <taxon>Fungi</taxon>
        <taxon>Dikarya</taxon>
        <taxon>Ascomycota</taxon>
        <taxon>Pezizomycotina</taxon>
        <taxon>Dothideomycetes</taxon>
        <taxon>Pleosporomycetidae</taxon>
        <taxon>Pleosporales</taxon>
        <taxon>Pleosporineae</taxon>
        <taxon>Pleosporaceae</taxon>
        <taxon>Stemphylium</taxon>
    </lineage>
</organism>